<keyword evidence="6 8" id="KW-1133">Transmembrane helix</keyword>
<feature type="domain" description="DOMON" evidence="10">
    <location>
        <begin position="55"/>
        <end position="170"/>
    </location>
</feature>
<dbReference type="SMART" id="SM00664">
    <property type="entry name" value="DoH"/>
    <property type="match status" value="2"/>
</dbReference>
<evidence type="ECO:0000256" key="7">
    <source>
        <dbReference type="ARBA" id="ARBA00023136"/>
    </source>
</evidence>
<evidence type="ECO:0000256" key="9">
    <source>
        <dbReference type="SAM" id="SignalP"/>
    </source>
</evidence>
<feature type="transmembrane region" description="Helical" evidence="8">
    <location>
        <begin position="326"/>
        <end position="345"/>
    </location>
</feature>
<keyword evidence="5" id="KW-0249">Electron transport</keyword>
<evidence type="ECO:0000256" key="4">
    <source>
        <dbReference type="ARBA" id="ARBA00022729"/>
    </source>
</evidence>
<dbReference type="PROSITE" id="PS50939">
    <property type="entry name" value="CYTOCHROME_B561"/>
    <property type="match status" value="2"/>
</dbReference>
<feature type="transmembrane region" description="Helical" evidence="8">
    <location>
        <begin position="616"/>
        <end position="639"/>
    </location>
</feature>
<accession>A0ABQ7P010</accession>
<feature type="domain" description="DOMON" evidence="10">
    <location>
        <begin position="426"/>
        <end position="539"/>
    </location>
</feature>
<evidence type="ECO:0000256" key="8">
    <source>
        <dbReference type="SAM" id="Phobius"/>
    </source>
</evidence>
<proteinExistence type="predicted"/>
<sequence length="734" mass="80071">MKMSLYSSVSFILFTLIALQCPPLTVSPFNKLRRPAAQLYHSTTSPSTPASFNASKLGLPRTTSSETVENTWSFILSAPDSSVFIGIGFSTNGKMIGSSAVVGWLPPNGGQGHTKQYFLGGQSPGEVMPDQGDLVIVNGSLKIESVSSRLYMSFQLTVEMPRKNILYAKGPAGFFPSSPGFRLREHQSMTTTTINYVTGKQETSPFLKTNLCPKEDAWANEHVWLGNTNHHRCHSGTTYGANHRLLLWLPFVIHIAIQMTGFLLGLIGIICGLFLENQTNANNVSTHKALGITILVMGFLQVLALFARPDKESKYRKYWNWYHHNIGRVMIILTISNIFYGIHLGKAGTSWNVGYGSAIGVLALAAIGLEMNLYSSVSFIFFTLIALQCPPLTIQQTTDSCSSTLPLNDLTFNSSLLQCVEAWTPQNYILRYARTLENTWSLILSAPDSNVFIGIGFSTNGQMIGSSAVVGWLPPGSGGGGQAKQYFLGGQSPGEVTPDQGDLVIVNGSLKIESVSSRLYMSFQLTAELPRQSILYAKGPAGFFPSSPGFRLREHQSMTTTTINYNTGSQSVVKGSPHSKLRKTHGLMNMIGWGILIIIGAIVARHMKQWEPTWFYSHIAVQIIGFLLGLTGIICGLILENRTNASNVSTHKALGITILVMGGLQVLALLARPDKESKYRKYWNWYHHNIGRALIILAISNIFYGIHLAKAGSSWNAGYGSAVGVLALAATGLE</sequence>
<feature type="transmembrane region" description="Helical" evidence="8">
    <location>
        <begin position="586"/>
        <end position="604"/>
    </location>
</feature>
<evidence type="ECO:0000256" key="5">
    <source>
        <dbReference type="ARBA" id="ARBA00022982"/>
    </source>
</evidence>
<evidence type="ECO:0000256" key="6">
    <source>
        <dbReference type="ARBA" id="ARBA00022989"/>
    </source>
</evidence>
<dbReference type="Pfam" id="PF03188">
    <property type="entry name" value="Cytochrom_B561"/>
    <property type="match status" value="2"/>
</dbReference>
<keyword evidence="4 9" id="KW-0732">Signal</keyword>
<dbReference type="CDD" id="cd09631">
    <property type="entry name" value="DOMON_DOH"/>
    <property type="match status" value="2"/>
</dbReference>
<feature type="signal peptide" evidence="9">
    <location>
        <begin position="1"/>
        <end position="27"/>
    </location>
</feature>
<feature type="transmembrane region" description="Helical" evidence="8">
    <location>
        <begin position="357"/>
        <end position="387"/>
    </location>
</feature>
<keyword evidence="3 8" id="KW-0812">Transmembrane</keyword>
<feature type="domain" description="Cytochrome b561" evidence="11">
    <location>
        <begin position="251"/>
        <end position="378"/>
    </location>
</feature>
<protein>
    <recommendedName>
        <fullName evidence="14">Cytochrome b561 and DOMON domain-containing protein</fullName>
    </recommendedName>
</protein>
<organism evidence="12 13">
    <name type="scientific">Brassica rapa subsp. trilocularis</name>
    <dbReference type="NCBI Taxonomy" id="1813537"/>
    <lineage>
        <taxon>Eukaryota</taxon>
        <taxon>Viridiplantae</taxon>
        <taxon>Streptophyta</taxon>
        <taxon>Embryophyta</taxon>
        <taxon>Tracheophyta</taxon>
        <taxon>Spermatophyta</taxon>
        <taxon>Magnoliopsida</taxon>
        <taxon>eudicotyledons</taxon>
        <taxon>Gunneridae</taxon>
        <taxon>Pentapetalae</taxon>
        <taxon>rosids</taxon>
        <taxon>malvids</taxon>
        <taxon>Brassicales</taxon>
        <taxon>Brassicaceae</taxon>
        <taxon>Brassiceae</taxon>
        <taxon>Brassica</taxon>
    </lineage>
</organism>
<dbReference type="EMBL" id="JADBGQ010000001">
    <property type="protein sequence ID" value="KAG5416409.1"/>
    <property type="molecule type" value="Genomic_DNA"/>
</dbReference>
<dbReference type="InterPro" id="IPR005018">
    <property type="entry name" value="DOMON_domain"/>
</dbReference>
<feature type="non-terminal residue" evidence="12">
    <location>
        <position position="734"/>
    </location>
</feature>
<evidence type="ECO:0008006" key="14">
    <source>
        <dbReference type="Google" id="ProtNLM"/>
    </source>
</evidence>
<feature type="transmembrane region" description="Helical" evidence="8">
    <location>
        <begin position="245"/>
        <end position="275"/>
    </location>
</feature>
<dbReference type="SMART" id="SM00665">
    <property type="entry name" value="B561"/>
    <property type="match status" value="2"/>
</dbReference>
<evidence type="ECO:0000256" key="2">
    <source>
        <dbReference type="ARBA" id="ARBA00022448"/>
    </source>
</evidence>
<dbReference type="PANTHER" id="PTHR23130:SF171">
    <property type="entry name" value="OS01G0895300 PROTEIN"/>
    <property type="match status" value="1"/>
</dbReference>
<evidence type="ECO:0000313" key="13">
    <source>
        <dbReference type="Proteomes" id="UP000823674"/>
    </source>
</evidence>
<evidence type="ECO:0000313" key="12">
    <source>
        <dbReference type="EMBL" id="KAG5416409.1"/>
    </source>
</evidence>
<comment type="subcellular location">
    <subcellularLocation>
        <location evidence="1">Membrane</location>
    </subcellularLocation>
</comment>
<comment type="caution">
    <text evidence="12">The sequence shown here is derived from an EMBL/GenBank/DDBJ whole genome shotgun (WGS) entry which is preliminary data.</text>
</comment>
<keyword evidence="7 8" id="KW-0472">Membrane</keyword>
<dbReference type="Proteomes" id="UP000823674">
    <property type="component" value="Chromosome A01"/>
</dbReference>
<name>A0ABQ7P010_BRACM</name>
<keyword evidence="2" id="KW-0813">Transport</keyword>
<evidence type="ECO:0000256" key="1">
    <source>
        <dbReference type="ARBA" id="ARBA00004370"/>
    </source>
</evidence>
<feature type="transmembrane region" description="Helical" evidence="8">
    <location>
        <begin position="651"/>
        <end position="670"/>
    </location>
</feature>
<dbReference type="Gene3D" id="1.20.120.1770">
    <property type="match status" value="2"/>
</dbReference>
<dbReference type="CDD" id="cd08760">
    <property type="entry name" value="Cyt_b561_FRRS1_like"/>
    <property type="match status" value="2"/>
</dbReference>
<reference evidence="12 13" key="1">
    <citation type="submission" date="2021-03" db="EMBL/GenBank/DDBJ databases">
        <authorList>
            <person name="King G.J."/>
            <person name="Bancroft I."/>
            <person name="Baten A."/>
            <person name="Bloomfield J."/>
            <person name="Borpatragohain P."/>
            <person name="He Z."/>
            <person name="Irish N."/>
            <person name="Irwin J."/>
            <person name="Liu K."/>
            <person name="Mauleon R.P."/>
            <person name="Moore J."/>
            <person name="Morris R."/>
            <person name="Ostergaard L."/>
            <person name="Wang B."/>
            <person name="Wells R."/>
        </authorList>
    </citation>
    <scope>NUCLEOTIDE SEQUENCE [LARGE SCALE GENOMIC DNA]</scope>
    <source>
        <strain evidence="12">R-o-18</strain>
        <tissue evidence="12">Leaf</tissue>
    </source>
</reference>
<feature type="transmembrane region" description="Helical" evidence="8">
    <location>
        <begin position="287"/>
        <end position="306"/>
    </location>
</feature>
<feature type="transmembrane region" description="Helical" evidence="8">
    <location>
        <begin position="690"/>
        <end position="709"/>
    </location>
</feature>
<evidence type="ECO:0000259" key="10">
    <source>
        <dbReference type="PROSITE" id="PS50836"/>
    </source>
</evidence>
<dbReference type="PROSITE" id="PS50836">
    <property type="entry name" value="DOMON"/>
    <property type="match status" value="2"/>
</dbReference>
<evidence type="ECO:0000259" key="11">
    <source>
        <dbReference type="PROSITE" id="PS50939"/>
    </source>
</evidence>
<feature type="domain" description="Cytochrome b561" evidence="11">
    <location>
        <begin position="549"/>
        <end position="734"/>
    </location>
</feature>
<keyword evidence="13" id="KW-1185">Reference proteome</keyword>
<evidence type="ECO:0000256" key="3">
    <source>
        <dbReference type="ARBA" id="ARBA00022692"/>
    </source>
</evidence>
<gene>
    <name evidence="12" type="primary">A01p055920.1_BraROA</name>
    <name evidence="12" type="ORF">IGI04_003976</name>
</gene>
<feature type="chain" id="PRO_5047322902" description="Cytochrome b561 and DOMON domain-containing protein" evidence="9">
    <location>
        <begin position="28"/>
        <end position="734"/>
    </location>
</feature>
<dbReference type="InterPro" id="IPR045266">
    <property type="entry name" value="DOH_DOMON"/>
</dbReference>
<dbReference type="InterPro" id="IPR006593">
    <property type="entry name" value="Cyt_b561/ferric_Rdtase_TM"/>
</dbReference>
<dbReference type="PANTHER" id="PTHR23130">
    <property type="entry name" value="CYTOCHROME B561 AND DOMON DOMAIN-CONTAINING PROTEIN"/>
    <property type="match status" value="1"/>
</dbReference>